<reference evidence="1 2" key="1">
    <citation type="submission" date="2019-06" db="EMBL/GenBank/DDBJ databases">
        <title>Genome Sequence of the Brown Rot Fungal Pathogen Monilinia fructicola.</title>
        <authorList>
            <person name="De Miccolis Angelini R.M."/>
            <person name="Landi L."/>
            <person name="Abate D."/>
            <person name="Pollastro S."/>
            <person name="Romanazzi G."/>
            <person name="Faretra F."/>
        </authorList>
    </citation>
    <scope>NUCLEOTIDE SEQUENCE [LARGE SCALE GENOMIC DNA]</scope>
    <source>
        <strain evidence="1 2">Mfrc123</strain>
    </source>
</reference>
<name>A0A5M9JNY8_MONFR</name>
<comment type="caution">
    <text evidence="1">The sequence shown here is derived from an EMBL/GenBank/DDBJ whole genome shotgun (WGS) entry which is preliminary data.</text>
</comment>
<dbReference type="Proteomes" id="UP000322873">
    <property type="component" value="Unassembled WGS sequence"/>
</dbReference>
<dbReference type="AlphaFoldDB" id="A0A5M9JNY8"/>
<accession>A0A5M9JNY8</accession>
<evidence type="ECO:0000313" key="2">
    <source>
        <dbReference type="Proteomes" id="UP000322873"/>
    </source>
</evidence>
<keyword evidence="2" id="KW-1185">Reference proteome</keyword>
<evidence type="ECO:0000313" key="1">
    <source>
        <dbReference type="EMBL" id="KAA8570360.1"/>
    </source>
</evidence>
<protein>
    <submittedName>
        <fullName evidence="1">Uncharacterized protein</fullName>
    </submittedName>
</protein>
<dbReference type="VEuPathDB" id="FungiDB:MFRU_005g04260"/>
<sequence length="282" mass="32921">MPPTNNPSAPPSYRTAPPTLPPAIQHLNNLMNNNLPSEYFNATSWFLGTQRIMLQSLHFPSLLSFIFRGSDSWWNEFIPLCDLFCQAKYGNQRTSIWQCYTTSQVLSKRAEFLRGGRNFADESRELCDWLAFCIRDFRNSGIEWQNGTEFKWEGDDDVDAFNSTDWLRETENCSSSSQYHELLGKIFASPDQWFADFIGSCAETLGRKFRTLPNSTWDKYNVGKIHFIRNGYLKRHHNYIKFRKGDSKDLVRWLAFCVQELKNEGIEWRMTRSGKVELRTSS</sequence>
<organism evidence="1 2">
    <name type="scientific">Monilinia fructicola</name>
    <name type="common">Brown rot fungus</name>
    <name type="synonym">Ciboria fructicola</name>
    <dbReference type="NCBI Taxonomy" id="38448"/>
    <lineage>
        <taxon>Eukaryota</taxon>
        <taxon>Fungi</taxon>
        <taxon>Dikarya</taxon>
        <taxon>Ascomycota</taxon>
        <taxon>Pezizomycotina</taxon>
        <taxon>Leotiomycetes</taxon>
        <taxon>Helotiales</taxon>
        <taxon>Sclerotiniaceae</taxon>
        <taxon>Monilinia</taxon>
    </lineage>
</organism>
<gene>
    <name evidence="1" type="ORF">EYC84_002656</name>
</gene>
<dbReference type="EMBL" id="VICG01000007">
    <property type="protein sequence ID" value="KAA8570360.1"/>
    <property type="molecule type" value="Genomic_DNA"/>
</dbReference>
<dbReference type="OrthoDB" id="3462836at2759"/>
<proteinExistence type="predicted"/>